<name>A0ACA9KTY3_9GLOM</name>
<organism evidence="1 2">
    <name type="scientific">Racocetra persica</name>
    <dbReference type="NCBI Taxonomy" id="160502"/>
    <lineage>
        <taxon>Eukaryota</taxon>
        <taxon>Fungi</taxon>
        <taxon>Fungi incertae sedis</taxon>
        <taxon>Mucoromycota</taxon>
        <taxon>Glomeromycotina</taxon>
        <taxon>Glomeromycetes</taxon>
        <taxon>Diversisporales</taxon>
        <taxon>Gigasporaceae</taxon>
        <taxon>Racocetra</taxon>
    </lineage>
</organism>
<accession>A0ACA9KTY3</accession>
<reference evidence="1" key="1">
    <citation type="submission" date="2021-06" db="EMBL/GenBank/DDBJ databases">
        <authorList>
            <person name="Kallberg Y."/>
            <person name="Tangrot J."/>
            <person name="Rosling A."/>
        </authorList>
    </citation>
    <scope>NUCLEOTIDE SEQUENCE</scope>
    <source>
        <strain evidence="1">MA461A</strain>
    </source>
</reference>
<keyword evidence="2" id="KW-1185">Reference proteome</keyword>
<dbReference type="Proteomes" id="UP000789920">
    <property type="component" value="Unassembled WGS sequence"/>
</dbReference>
<sequence length="53" mass="6095">MVVNTINLRLKTAAQYLQNNDILEQAIIQLIEHKSIQGICAYKQVNEDQQLIL</sequence>
<comment type="caution">
    <text evidence="1">The sequence shown here is derived from an EMBL/GenBank/DDBJ whole genome shotgun (WGS) entry which is preliminary data.</text>
</comment>
<evidence type="ECO:0000313" key="2">
    <source>
        <dbReference type="Proteomes" id="UP000789920"/>
    </source>
</evidence>
<protein>
    <submittedName>
        <fullName evidence="1">10872_t:CDS:1</fullName>
    </submittedName>
</protein>
<gene>
    <name evidence="1" type="ORF">RPERSI_LOCUS1394</name>
</gene>
<proteinExistence type="predicted"/>
<dbReference type="EMBL" id="CAJVQC010001277">
    <property type="protein sequence ID" value="CAG8491182.1"/>
    <property type="molecule type" value="Genomic_DNA"/>
</dbReference>
<evidence type="ECO:0000313" key="1">
    <source>
        <dbReference type="EMBL" id="CAG8491182.1"/>
    </source>
</evidence>